<dbReference type="EMBL" id="JACJJC010000003">
    <property type="protein sequence ID" value="MBM6703381.1"/>
    <property type="molecule type" value="Genomic_DNA"/>
</dbReference>
<organism evidence="1 2">
    <name type="scientific">Sutterella massiliensis</name>
    <dbReference type="NCBI Taxonomy" id="1816689"/>
    <lineage>
        <taxon>Bacteria</taxon>
        <taxon>Pseudomonadati</taxon>
        <taxon>Pseudomonadota</taxon>
        <taxon>Betaproteobacteria</taxon>
        <taxon>Burkholderiales</taxon>
        <taxon>Sutterellaceae</taxon>
        <taxon>Sutterella</taxon>
    </lineage>
</organism>
<keyword evidence="2" id="KW-1185">Reference proteome</keyword>
<dbReference type="Proteomes" id="UP000715095">
    <property type="component" value="Unassembled WGS sequence"/>
</dbReference>
<reference evidence="1 2" key="1">
    <citation type="journal article" date="2021" name="Sci. Rep.">
        <title>The distribution of antibiotic resistance genes in chicken gut microbiota commensals.</title>
        <authorList>
            <person name="Juricova H."/>
            <person name="Matiasovicova J."/>
            <person name="Kubasova T."/>
            <person name="Cejkova D."/>
            <person name="Rychlik I."/>
        </authorList>
    </citation>
    <scope>NUCLEOTIDE SEQUENCE [LARGE SCALE GENOMIC DNA]</scope>
    <source>
        <strain evidence="1 2">An829</strain>
    </source>
</reference>
<sequence length="239" mass="26488">MTEKSIYDIRRENLNILIDVYGSIARINQLTGRPRTDSSLSQIRNQTVNTVNHNVRRMGKNLARSLEKQLRLGEGWFDVEHSDGNSVAVINVPFGQDDDDGTIKISPIEKPVGTGGSSPLNPKKDFIEMGNRFFDKIIGAPGGATHDPSGLRFHEADSDAFAEIPRDTILIVDTNVRQFTKPGFYLIRVNGNDLLVKIRQGIDGQFLISADDSLHEEKPSLDGVAIVGQAIYGWKGFRL</sequence>
<comment type="caution">
    <text evidence="1">The sequence shown here is derived from an EMBL/GenBank/DDBJ whole genome shotgun (WGS) entry which is preliminary data.</text>
</comment>
<name>A0ABS2DPX1_9BURK</name>
<evidence type="ECO:0008006" key="3">
    <source>
        <dbReference type="Google" id="ProtNLM"/>
    </source>
</evidence>
<accession>A0ABS2DPX1</accession>
<evidence type="ECO:0000313" key="2">
    <source>
        <dbReference type="Proteomes" id="UP000715095"/>
    </source>
</evidence>
<gene>
    <name evidence="1" type="ORF">H6A60_02535</name>
</gene>
<proteinExistence type="predicted"/>
<protein>
    <recommendedName>
        <fullName evidence="3">Peptidase S24/S26A/S26B/S26C domain-containing protein</fullName>
    </recommendedName>
</protein>
<dbReference type="RefSeq" id="WP_205101861.1">
    <property type="nucleotide sequence ID" value="NZ_JACJJC010000003.1"/>
</dbReference>
<evidence type="ECO:0000313" key="1">
    <source>
        <dbReference type="EMBL" id="MBM6703381.1"/>
    </source>
</evidence>